<protein>
    <submittedName>
        <fullName evidence="5">Threonine dehydrogenase</fullName>
    </submittedName>
</protein>
<evidence type="ECO:0000259" key="3">
    <source>
        <dbReference type="Pfam" id="PF00107"/>
    </source>
</evidence>
<dbReference type="SUPFAM" id="SSF50129">
    <property type="entry name" value="GroES-like"/>
    <property type="match status" value="1"/>
</dbReference>
<keyword evidence="2" id="KW-0560">Oxidoreductase</keyword>
<dbReference type="RefSeq" id="WP_091505558.1">
    <property type="nucleotide sequence ID" value="NZ_CBDQZW010000003.1"/>
</dbReference>
<dbReference type="InterPro" id="IPR036291">
    <property type="entry name" value="NAD(P)-bd_dom_sf"/>
</dbReference>
<keyword evidence="6" id="KW-1185">Reference proteome</keyword>
<dbReference type="InterPro" id="IPR011032">
    <property type="entry name" value="GroES-like_sf"/>
</dbReference>
<evidence type="ECO:0000256" key="1">
    <source>
        <dbReference type="ARBA" id="ARBA00001947"/>
    </source>
</evidence>
<reference evidence="5 6" key="1">
    <citation type="submission" date="2016-10" db="EMBL/GenBank/DDBJ databases">
        <authorList>
            <person name="de Groot N.N."/>
        </authorList>
    </citation>
    <scope>NUCLEOTIDE SEQUENCE [LARGE SCALE GENOMIC DNA]</scope>
    <source>
        <strain evidence="5 6">DSM 44468</strain>
    </source>
</reference>
<dbReference type="Gene3D" id="3.40.50.720">
    <property type="entry name" value="NAD(P)-binding Rossmann-like Domain"/>
    <property type="match status" value="1"/>
</dbReference>
<dbReference type="PANTHER" id="PTHR43401:SF2">
    <property type="entry name" value="L-THREONINE 3-DEHYDROGENASE"/>
    <property type="match status" value="1"/>
</dbReference>
<comment type="cofactor">
    <cofactor evidence="1">
        <name>Zn(2+)</name>
        <dbReference type="ChEBI" id="CHEBI:29105"/>
    </cofactor>
</comment>
<gene>
    <name evidence="5" type="ORF">SAMN05421835_104329</name>
</gene>
<organism evidence="5 6">
    <name type="scientific">Amycolatopsis sacchari</name>
    <dbReference type="NCBI Taxonomy" id="115433"/>
    <lineage>
        <taxon>Bacteria</taxon>
        <taxon>Bacillati</taxon>
        <taxon>Actinomycetota</taxon>
        <taxon>Actinomycetes</taxon>
        <taxon>Pseudonocardiales</taxon>
        <taxon>Pseudonocardiaceae</taxon>
        <taxon>Amycolatopsis</taxon>
    </lineage>
</organism>
<evidence type="ECO:0000313" key="6">
    <source>
        <dbReference type="Proteomes" id="UP000199025"/>
    </source>
</evidence>
<dbReference type="STRING" id="115433.SAMN05421835_104329"/>
<feature type="domain" description="Alcohol dehydrogenase-like N-terminal" evidence="4">
    <location>
        <begin position="23"/>
        <end position="121"/>
    </location>
</feature>
<evidence type="ECO:0000259" key="4">
    <source>
        <dbReference type="Pfam" id="PF08240"/>
    </source>
</evidence>
<dbReference type="Proteomes" id="UP000199025">
    <property type="component" value="Unassembled WGS sequence"/>
</dbReference>
<sequence>MRVAVTTGPNRVEIVERPAPVAGEGQVLVRVECVGVCGTDAHIWAGEYPASSLPLVQGHEITGWAGGERVVVEPAFSCGRCHACRSGRANACARSAVLGVHLDGALAESVVVPAAHAHPAPGLSATTAAVVEPAAIALQAVERSLAPAEAFALVLGCGPIGLLATRALADRGARVAALDRDPTRAERARRFGAEFTAPVDGRPDSRQRAALAEWAGGEGPSVVVEATGAPAALATALDLVVSAGRVVTVGISAAEARLPMNLLPYKELDLVGSRNSRALFPAAIDFVRRHRALAEDLVTHRLPLARTAEAFALAHHGDAAVGKILIEVP</sequence>
<evidence type="ECO:0000313" key="5">
    <source>
        <dbReference type="EMBL" id="SFJ33171.1"/>
    </source>
</evidence>
<dbReference type="Gene3D" id="3.90.180.10">
    <property type="entry name" value="Medium-chain alcohol dehydrogenases, catalytic domain"/>
    <property type="match status" value="1"/>
</dbReference>
<dbReference type="PANTHER" id="PTHR43401">
    <property type="entry name" value="L-THREONINE 3-DEHYDROGENASE"/>
    <property type="match status" value="1"/>
</dbReference>
<accession>A0A1I3QIS6</accession>
<evidence type="ECO:0000256" key="2">
    <source>
        <dbReference type="ARBA" id="ARBA00023002"/>
    </source>
</evidence>
<feature type="domain" description="Alcohol dehydrogenase-like C-terminal" evidence="3">
    <location>
        <begin position="159"/>
        <end position="287"/>
    </location>
</feature>
<name>A0A1I3QIS6_9PSEU</name>
<dbReference type="Pfam" id="PF08240">
    <property type="entry name" value="ADH_N"/>
    <property type="match status" value="1"/>
</dbReference>
<dbReference type="OrthoDB" id="9797931at2"/>
<dbReference type="InterPro" id="IPR013149">
    <property type="entry name" value="ADH-like_C"/>
</dbReference>
<dbReference type="InterPro" id="IPR013154">
    <property type="entry name" value="ADH-like_N"/>
</dbReference>
<dbReference type="InterPro" id="IPR050129">
    <property type="entry name" value="Zn_alcohol_dh"/>
</dbReference>
<dbReference type="Pfam" id="PF00107">
    <property type="entry name" value="ADH_zinc_N"/>
    <property type="match status" value="1"/>
</dbReference>
<proteinExistence type="predicted"/>
<dbReference type="AlphaFoldDB" id="A0A1I3QIS6"/>
<dbReference type="GO" id="GO:0016491">
    <property type="term" value="F:oxidoreductase activity"/>
    <property type="evidence" value="ECO:0007669"/>
    <property type="project" value="UniProtKB-KW"/>
</dbReference>
<dbReference type="EMBL" id="FORP01000004">
    <property type="protein sequence ID" value="SFJ33171.1"/>
    <property type="molecule type" value="Genomic_DNA"/>
</dbReference>
<dbReference type="SUPFAM" id="SSF51735">
    <property type="entry name" value="NAD(P)-binding Rossmann-fold domains"/>
    <property type="match status" value="1"/>
</dbReference>